<dbReference type="InterPro" id="IPR013482">
    <property type="entry name" value="Molybde_CF_guanTrfase"/>
</dbReference>
<gene>
    <name evidence="8" type="primary">mobA</name>
    <name evidence="10" type="ORF">Acaty_c2006</name>
</gene>
<dbReference type="SUPFAM" id="SSF53448">
    <property type="entry name" value="Nucleotide-diphospho-sugar transferases"/>
    <property type="match status" value="1"/>
</dbReference>
<keyword evidence="6 8" id="KW-0342">GTP-binding</keyword>
<feature type="binding site" evidence="8">
    <location>
        <position position="81"/>
    </location>
    <ligand>
        <name>GTP</name>
        <dbReference type="ChEBI" id="CHEBI:37565"/>
    </ligand>
</feature>
<organism evidence="10 11">
    <name type="scientific">Acidithiobacillus caldus (strain ATCC 51756 / DSM 8584 / KU)</name>
    <dbReference type="NCBI Taxonomy" id="637389"/>
    <lineage>
        <taxon>Bacteria</taxon>
        <taxon>Pseudomonadati</taxon>
        <taxon>Pseudomonadota</taxon>
        <taxon>Acidithiobacillia</taxon>
        <taxon>Acidithiobacillales</taxon>
        <taxon>Acidithiobacillaceae</taxon>
        <taxon>Acidithiobacillus</taxon>
    </lineage>
</organism>
<dbReference type="EC" id="2.7.7.77" evidence="8"/>
<dbReference type="PANTHER" id="PTHR19136:SF81">
    <property type="entry name" value="MOLYBDENUM COFACTOR GUANYLYLTRANSFERASE"/>
    <property type="match status" value="1"/>
</dbReference>
<comment type="similarity">
    <text evidence="8">Belongs to the MobA family.</text>
</comment>
<dbReference type="GO" id="GO:0046872">
    <property type="term" value="F:metal ion binding"/>
    <property type="evidence" value="ECO:0007669"/>
    <property type="project" value="UniProtKB-KW"/>
</dbReference>
<feature type="binding site" evidence="8">
    <location>
        <begin position="22"/>
        <end position="24"/>
    </location>
    <ligand>
        <name>GTP</name>
        <dbReference type="ChEBI" id="CHEBI:37565"/>
    </ligand>
</feature>
<evidence type="ECO:0000256" key="8">
    <source>
        <dbReference type="HAMAP-Rule" id="MF_00316"/>
    </source>
</evidence>
<dbReference type="eggNOG" id="COG0746">
    <property type="taxonomic scope" value="Bacteria"/>
</dbReference>
<evidence type="ECO:0000256" key="5">
    <source>
        <dbReference type="ARBA" id="ARBA00022842"/>
    </source>
</evidence>
<dbReference type="InterPro" id="IPR029044">
    <property type="entry name" value="Nucleotide-diphossugar_trans"/>
</dbReference>
<proteinExistence type="inferred from homology"/>
<keyword evidence="7 8" id="KW-0501">Molybdenum cofactor biosynthesis</keyword>
<comment type="caution">
    <text evidence="8">Lacks conserved residue(s) required for the propagation of feature annotation.</text>
</comment>
<evidence type="ECO:0000256" key="7">
    <source>
        <dbReference type="ARBA" id="ARBA00023150"/>
    </source>
</evidence>
<evidence type="ECO:0000313" key="10">
    <source>
        <dbReference type="EMBL" id="AIA55863.1"/>
    </source>
</evidence>
<dbReference type="EMBL" id="CP005986">
    <property type="protein sequence ID" value="AIA55863.1"/>
    <property type="molecule type" value="Genomic_DNA"/>
</dbReference>
<feature type="binding site" evidence="8">
    <location>
        <position position="111"/>
    </location>
    <ligand>
        <name>GTP</name>
        <dbReference type="ChEBI" id="CHEBI:37565"/>
    </ligand>
</feature>
<evidence type="ECO:0000256" key="6">
    <source>
        <dbReference type="ARBA" id="ARBA00023134"/>
    </source>
</evidence>
<keyword evidence="4 8" id="KW-0547">Nucleotide-binding</keyword>
<evidence type="ECO:0000256" key="4">
    <source>
        <dbReference type="ARBA" id="ARBA00022741"/>
    </source>
</evidence>
<dbReference type="GO" id="GO:0061603">
    <property type="term" value="F:molybdenum cofactor guanylyltransferase activity"/>
    <property type="evidence" value="ECO:0007669"/>
    <property type="project" value="UniProtKB-EC"/>
</dbReference>
<evidence type="ECO:0000259" key="9">
    <source>
        <dbReference type="Pfam" id="PF12804"/>
    </source>
</evidence>
<dbReference type="NCBIfam" id="TIGR02665">
    <property type="entry name" value="molyb_mobA"/>
    <property type="match status" value="1"/>
</dbReference>
<keyword evidence="5 8" id="KW-0460">Magnesium</keyword>
<feature type="binding site" evidence="8">
    <location>
        <position position="35"/>
    </location>
    <ligand>
        <name>GTP</name>
        <dbReference type="ChEBI" id="CHEBI:37565"/>
    </ligand>
</feature>
<comment type="subunit">
    <text evidence="8">Monomer.</text>
</comment>
<dbReference type="PANTHER" id="PTHR19136">
    <property type="entry name" value="MOLYBDENUM COFACTOR GUANYLYLTRANSFERASE"/>
    <property type="match status" value="1"/>
</dbReference>
<name>A0A059ZWN8_ACICK</name>
<comment type="domain">
    <text evidence="8">The N-terminal domain determines nucleotide recognition and specific binding, while the C-terminal domain determines the specific binding to the target protein.</text>
</comment>
<feature type="domain" description="MobA-like NTP transferase" evidence="9">
    <location>
        <begin position="19"/>
        <end position="173"/>
    </location>
</feature>
<dbReference type="KEGG" id="acz:Acaty_c2006"/>
<comment type="cofactor">
    <cofactor evidence="8">
        <name>Mg(2+)</name>
        <dbReference type="ChEBI" id="CHEBI:18420"/>
    </cofactor>
</comment>
<evidence type="ECO:0000313" key="11">
    <source>
        <dbReference type="Proteomes" id="UP000005522"/>
    </source>
</evidence>
<dbReference type="GO" id="GO:0005737">
    <property type="term" value="C:cytoplasm"/>
    <property type="evidence" value="ECO:0007669"/>
    <property type="project" value="UniProtKB-SubCell"/>
</dbReference>
<evidence type="ECO:0000256" key="2">
    <source>
        <dbReference type="ARBA" id="ARBA00022679"/>
    </source>
</evidence>
<dbReference type="Gene3D" id="3.90.550.10">
    <property type="entry name" value="Spore Coat Polysaccharide Biosynthesis Protein SpsA, Chain A"/>
    <property type="match status" value="1"/>
</dbReference>
<sequence>MIRDNARMPKESVPLPLSALILAGGAGRRMGGLDKGWQRHRGQPLIAHALATVQDRAQEVFISANRSLDAYGRLGYPVLVDAEPGFAGPLQGIRAGFAAMQTDWLACIPVDCPDLPRDLLDRLWRSRGTEPLVVAGDAHGITPVVALMHRSLSDSLATYLETGDASVRGWMRKIPQRLLPLDAAALRNINRPEDLE</sequence>
<dbReference type="HOGENOM" id="CLU_055597_5_1_6"/>
<comment type="catalytic activity">
    <reaction evidence="8">
        <text>Mo-molybdopterin + GTP + H(+) = Mo-molybdopterin guanine dinucleotide + diphosphate</text>
        <dbReference type="Rhea" id="RHEA:34243"/>
        <dbReference type="ChEBI" id="CHEBI:15378"/>
        <dbReference type="ChEBI" id="CHEBI:33019"/>
        <dbReference type="ChEBI" id="CHEBI:37565"/>
        <dbReference type="ChEBI" id="CHEBI:71302"/>
        <dbReference type="ChEBI" id="CHEBI:71310"/>
        <dbReference type="EC" id="2.7.7.77"/>
    </reaction>
</comment>
<dbReference type="HAMAP" id="MF_00316">
    <property type="entry name" value="MobA"/>
    <property type="match status" value="1"/>
</dbReference>
<comment type="function">
    <text evidence="8">Transfers a GMP moiety from GTP to Mo-molybdopterin (Mo-MPT) cofactor (Moco or molybdenum cofactor) to form Mo-molybdopterin guanine dinucleotide (Mo-MGD) cofactor.</text>
</comment>
<dbReference type="AlphaFoldDB" id="A0A059ZWN8"/>
<dbReference type="CDD" id="cd02503">
    <property type="entry name" value="MobA"/>
    <property type="match status" value="1"/>
</dbReference>
<comment type="subcellular location">
    <subcellularLocation>
        <location evidence="8">Cytoplasm</location>
    </subcellularLocation>
</comment>
<keyword evidence="1 8" id="KW-0963">Cytoplasm</keyword>
<evidence type="ECO:0000256" key="3">
    <source>
        <dbReference type="ARBA" id="ARBA00022723"/>
    </source>
</evidence>
<evidence type="ECO:0000256" key="1">
    <source>
        <dbReference type="ARBA" id="ARBA00022490"/>
    </source>
</evidence>
<dbReference type="Proteomes" id="UP000005522">
    <property type="component" value="Chromosome"/>
</dbReference>
<dbReference type="GO" id="GO:0005525">
    <property type="term" value="F:GTP binding"/>
    <property type="evidence" value="ECO:0007669"/>
    <property type="project" value="UniProtKB-UniRule"/>
</dbReference>
<protein>
    <recommendedName>
        <fullName evidence="8">Molybdenum cofactor guanylyltransferase</fullName>
        <shortName evidence="8">MoCo guanylyltransferase</shortName>
        <ecNumber evidence="8">2.7.7.77</ecNumber>
    </recommendedName>
    <alternativeName>
        <fullName evidence="8">GTP:molybdopterin guanylyltransferase</fullName>
    </alternativeName>
    <alternativeName>
        <fullName evidence="8">Mo-MPT guanylyltransferase</fullName>
    </alternativeName>
    <alternativeName>
        <fullName evidence="8">Molybdopterin guanylyltransferase</fullName>
    </alternativeName>
    <alternativeName>
        <fullName evidence="8">Molybdopterin-guanine dinucleotide synthase</fullName>
        <shortName evidence="8">MGD synthase</shortName>
    </alternativeName>
</protein>
<dbReference type="Pfam" id="PF12804">
    <property type="entry name" value="NTP_transf_3"/>
    <property type="match status" value="1"/>
</dbReference>
<dbReference type="InterPro" id="IPR025877">
    <property type="entry name" value="MobA-like_NTP_Trfase"/>
</dbReference>
<accession>A0A059ZWN8</accession>
<keyword evidence="3 8" id="KW-0479">Metal-binding</keyword>
<dbReference type="GO" id="GO:1902758">
    <property type="term" value="P:bis(molybdopterin guanine dinucleotide)molybdenum biosynthetic process"/>
    <property type="evidence" value="ECO:0007669"/>
    <property type="project" value="TreeGrafter"/>
</dbReference>
<feature type="binding site" evidence="8">
    <location>
        <position position="111"/>
    </location>
    <ligand>
        <name>Mg(2+)</name>
        <dbReference type="ChEBI" id="CHEBI:18420"/>
    </ligand>
</feature>
<keyword evidence="2 8" id="KW-0808">Transferase</keyword>
<reference evidence="10 11" key="1">
    <citation type="journal article" date="2009" name="J. Bacteriol.">
        <title>Draft genome sequence of the extremely acidophilic bacterium Acidithiobacillus caldus ATCC 51756 reveals metabolic versatility in the genus Acidithiobacillus.</title>
        <authorList>
            <person name="Valdes J."/>
            <person name="Quatrini R."/>
            <person name="Hallberg K."/>
            <person name="Dopson M."/>
            <person name="Valenzuela P.D."/>
            <person name="Holmes D.S."/>
        </authorList>
    </citation>
    <scope>NUCLEOTIDE SEQUENCE [LARGE SCALE GENOMIC DNA]</scope>
    <source>
        <strain evidence="11">ATCC 51756 / DSM 8584 / KU</strain>
    </source>
</reference>